<proteinExistence type="predicted"/>
<name>A0A5D3CPM9_CUCMM</name>
<keyword evidence="4" id="KW-0238">DNA-binding</keyword>
<evidence type="ECO:0000313" key="11">
    <source>
        <dbReference type="Proteomes" id="UP000321393"/>
    </source>
</evidence>
<evidence type="ECO:0000313" key="10">
    <source>
        <dbReference type="EMBL" id="TYK13495.1"/>
    </source>
</evidence>
<dbReference type="Proteomes" id="UP000321947">
    <property type="component" value="Unassembled WGS sequence"/>
</dbReference>
<protein>
    <submittedName>
        <fullName evidence="10">Transcription factor TCP1</fullName>
    </submittedName>
</protein>
<keyword evidence="5" id="KW-0804">Transcription</keyword>
<evidence type="ECO:0000256" key="1">
    <source>
        <dbReference type="ARBA" id="ARBA00004123"/>
    </source>
</evidence>
<keyword evidence="2" id="KW-0217">Developmental protein</keyword>
<comment type="caution">
    <text evidence="10">The sequence shown here is derived from an EMBL/GenBank/DDBJ whole genome shotgun (WGS) entry which is preliminary data.</text>
</comment>
<gene>
    <name evidence="10" type="ORF">E5676_scaffold90G00100</name>
    <name evidence="9" type="ORF">E6C27_scaffold338G00480</name>
</gene>
<evidence type="ECO:0000259" key="7">
    <source>
        <dbReference type="PROSITE" id="PS51369"/>
    </source>
</evidence>
<dbReference type="EMBL" id="SSTD01009902">
    <property type="protein sequence ID" value="TYK13495.1"/>
    <property type="molecule type" value="Genomic_DNA"/>
</dbReference>
<dbReference type="AlphaFoldDB" id="A0A5D3CPM9"/>
<evidence type="ECO:0000256" key="2">
    <source>
        <dbReference type="ARBA" id="ARBA00022473"/>
    </source>
</evidence>
<evidence type="ECO:0000259" key="8">
    <source>
        <dbReference type="PROSITE" id="PS51370"/>
    </source>
</evidence>
<feature type="domain" description="TCP" evidence="7">
    <location>
        <begin position="111"/>
        <end position="169"/>
    </location>
</feature>
<dbReference type="PANTHER" id="PTHR31072:SF87">
    <property type="entry name" value="TRANSCRIPTION FACTOR TCP12"/>
    <property type="match status" value="1"/>
</dbReference>
<evidence type="ECO:0000256" key="5">
    <source>
        <dbReference type="ARBA" id="ARBA00023163"/>
    </source>
</evidence>
<evidence type="ECO:0000313" key="9">
    <source>
        <dbReference type="EMBL" id="KAA0036136.1"/>
    </source>
</evidence>
<dbReference type="OrthoDB" id="1896834at2759"/>
<dbReference type="GO" id="GO:0003700">
    <property type="term" value="F:DNA-binding transcription factor activity"/>
    <property type="evidence" value="ECO:0007669"/>
    <property type="project" value="InterPro"/>
</dbReference>
<dbReference type="Pfam" id="PF03634">
    <property type="entry name" value="TCP"/>
    <property type="match status" value="1"/>
</dbReference>
<dbReference type="EMBL" id="SSTE01019758">
    <property type="protein sequence ID" value="KAA0036136.1"/>
    <property type="molecule type" value="Genomic_DNA"/>
</dbReference>
<keyword evidence="6" id="KW-0539">Nucleus</keyword>
<reference evidence="11 12" key="1">
    <citation type="submission" date="2019-08" db="EMBL/GenBank/DDBJ databases">
        <title>Draft genome sequences of two oriental melons (Cucumis melo L. var makuwa).</title>
        <authorList>
            <person name="Kwon S.-Y."/>
        </authorList>
    </citation>
    <scope>NUCLEOTIDE SEQUENCE [LARGE SCALE GENOMIC DNA]</scope>
    <source>
        <strain evidence="12">cv. Chang Bougi</strain>
        <strain evidence="11">cv. SW 3</strain>
        <tissue evidence="10">Leaf</tissue>
    </source>
</reference>
<keyword evidence="3" id="KW-0805">Transcription regulation</keyword>
<dbReference type="InterPro" id="IPR005333">
    <property type="entry name" value="Transcription_factor_TCP"/>
</dbReference>
<dbReference type="PANTHER" id="PTHR31072">
    <property type="entry name" value="TRANSCRIPTION FACTOR TCP4-RELATED"/>
    <property type="match status" value="1"/>
</dbReference>
<feature type="domain" description="R" evidence="8">
    <location>
        <begin position="232"/>
        <end position="249"/>
    </location>
</feature>
<dbReference type="GO" id="GO:0043565">
    <property type="term" value="F:sequence-specific DNA binding"/>
    <property type="evidence" value="ECO:0007669"/>
    <property type="project" value="TreeGrafter"/>
</dbReference>
<dbReference type="InterPro" id="IPR017888">
    <property type="entry name" value="CYC/TB1_R_domain"/>
</dbReference>
<comment type="subcellular location">
    <subcellularLocation>
        <location evidence="1">Nucleus</location>
    </subcellularLocation>
</comment>
<evidence type="ECO:0000256" key="3">
    <source>
        <dbReference type="ARBA" id="ARBA00023015"/>
    </source>
</evidence>
<dbReference type="PROSITE" id="PS51370">
    <property type="entry name" value="R"/>
    <property type="match status" value="1"/>
</dbReference>
<dbReference type="GO" id="GO:0005634">
    <property type="term" value="C:nucleus"/>
    <property type="evidence" value="ECO:0007669"/>
    <property type="project" value="UniProtKB-SubCell"/>
</dbReference>
<dbReference type="Proteomes" id="UP000321393">
    <property type="component" value="Unassembled WGS sequence"/>
</dbReference>
<sequence length="379" mass="42747">MGSSSYNPNPFPCFPSSSSSTTNSYNLPLSIPSLLNFDPSSNNTSTVNFHHQPHQDPLSFLAPYFPIAHFSTLTPPETAVINFAVAGNNIQALGDMVVPSAPGAGTTGMGKKDRHTKIYTAQGLRDRRVRLSIDIARKFFDLQDMLGYDKASKTLEWLFSKSRKAIKELSRTKNVGFHGGAKKLSLAAASSDVEEEYDDDKGWELKMKSMLRIDEQEKVSKEKVEIFNLVAKESRAKARTRARERTMEKKQVDDSKVYGHQKGGAQEVSDHWSKHLNHSTETSNLSMEESSFMNKRKIYAKKFINHDNYTTVKSCRDDENAETSHWKLLDQMKASKRKWKPSIISGFSQRNLLISIDDIPINLPRNLDTNNSAGYRFAK</sequence>
<organism evidence="10 12">
    <name type="scientific">Cucumis melo var. makuwa</name>
    <name type="common">Oriental melon</name>
    <dbReference type="NCBI Taxonomy" id="1194695"/>
    <lineage>
        <taxon>Eukaryota</taxon>
        <taxon>Viridiplantae</taxon>
        <taxon>Streptophyta</taxon>
        <taxon>Embryophyta</taxon>
        <taxon>Tracheophyta</taxon>
        <taxon>Spermatophyta</taxon>
        <taxon>Magnoliopsida</taxon>
        <taxon>eudicotyledons</taxon>
        <taxon>Gunneridae</taxon>
        <taxon>Pentapetalae</taxon>
        <taxon>rosids</taxon>
        <taxon>fabids</taxon>
        <taxon>Cucurbitales</taxon>
        <taxon>Cucurbitaceae</taxon>
        <taxon>Benincaseae</taxon>
        <taxon>Cucumis</taxon>
    </lineage>
</organism>
<dbReference type="InterPro" id="IPR017887">
    <property type="entry name" value="TF_TCP_subgr"/>
</dbReference>
<evidence type="ECO:0000256" key="4">
    <source>
        <dbReference type="ARBA" id="ARBA00023125"/>
    </source>
</evidence>
<dbReference type="STRING" id="1194695.A0A5D3CPM9"/>
<evidence type="ECO:0000313" key="12">
    <source>
        <dbReference type="Proteomes" id="UP000321947"/>
    </source>
</evidence>
<accession>A0A5D3CPM9</accession>
<evidence type="ECO:0000256" key="6">
    <source>
        <dbReference type="ARBA" id="ARBA00023242"/>
    </source>
</evidence>
<dbReference type="PROSITE" id="PS51369">
    <property type="entry name" value="TCP"/>
    <property type="match status" value="1"/>
</dbReference>
<dbReference type="GO" id="GO:2000032">
    <property type="term" value="P:regulation of secondary shoot formation"/>
    <property type="evidence" value="ECO:0007669"/>
    <property type="project" value="TreeGrafter"/>
</dbReference>